<dbReference type="Gene3D" id="3.60.21.10">
    <property type="match status" value="1"/>
</dbReference>
<dbReference type="EMBL" id="JAROCD010000008">
    <property type="protein sequence ID" value="MDN4602999.1"/>
    <property type="molecule type" value="Genomic_DNA"/>
</dbReference>
<evidence type="ECO:0000313" key="2">
    <source>
        <dbReference type="EMBL" id="MDN4602999.1"/>
    </source>
</evidence>
<reference evidence="2" key="1">
    <citation type="submission" date="2023-03" db="EMBL/GenBank/DDBJ databases">
        <title>MT1 and MT2 Draft Genomes of Novel Species.</title>
        <authorList>
            <person name="Venkateswaran K."/>
        </authorList>
    </citation>
    <scope>NUCLEOTIDE SEQUENCE</scope>
    <source>
        <strain evidence="2">F6_3S_P_1C</strain>
    </source>
</reference>
<organism evidence="2 3">
    <name type="scientific">Paenibacillus vandeheii</name>
    <dbReference type="NCBI Taxonomy" id="3035917"/>
    <lineage>
        <taxon>Bacteria</taxon>
        <taxon>Bacillati</taxon>
        <taxon>Bacillota</taxon>
        <taxon>Bacilli</taxon>
        <taxon>Bacillales</taxon>
        <taxon>Paenibacillaceae</taxon>
        <taxon>Paenibacillus</taxon>
    </lineage>
</organism>
<evidence type="ECO:0000259" key="1">
    <source>
        <dbReference type="Pfam" id="PF00149"/>
    </source>
</evidence>
<feature type="domain" description="Calcineurin-like phosphoesterase" evidence="1">
    <location>
        <begin position="3"/>
        <end position="153"/>
    </location>
</feature>
<dbReference type="PANTHER" id="PTHR42850">
    <property type="entry name" value="METALLOPHOSPHOESTERASE"/>
    <property type="match status" value="1"/>
</dbReference>
<name>A0ABT8JFP6_9BACL</name>
<dbReference type="SUPFAM" id="SSF56300">
    <property type="entry name" value="Metallo-dependent phosphatases"/>
    <property type="match status" value="1"/>
</dbReference>
<sequence length="220" mass="24714">MSRLLAVSDIHGHGHLLEQLLVASGYNSERDRLVLLGDYVNKGPDSWGTLQLVHELTRKGAVALQGNNERKWLRSMPDSIPASNDEITSVRQFLDQMPLWHTCDSYLFVHAGIRPGIPLDLQTAEDLTEIRQPFFESPVNPEYTIVFGHTSTYRFLVPPWQIWVGAGKMGIDTGAGHGYYVSLIDLTHRLQWYVSVHSPSIIRCTVIPGSSDLEDKSVYS</sequence>
<dbReference type="RefSeq" id="WP_301247660.1">
    <property type="nucleotide sequence ID" value="NZ_JAROCD010000008.1"/>
</dbReference>
<accession>A0ABT8JFP6</accession>
<comment type="caution">
    <text evidence="2">The sequence shown here is derived from an EMBL/GenBank/DDBJ whole genome shotgun (WGS) entry which is preliminary data.</text>
</comment>
<dbReference type="InterPro" id="IPR004843">
    <property type="entry name" value="Calcineurin-like_PHP"/>
</dbReference>
<protein>
    <submittedName>
        <fullName evidence="2">Metallophosphoesterase</fullName>
    </submittedName>
</protein>
<keyword evidence="3" id="KW-1185">Reference proteome</keyword>
<dbReference type="InterPro" id="IPR029052">
    <property type="entry name" value="Metallo-depent_PP-like"/>
</dbReference>
<dbReference type="Pfam" id="PF00149">
    <property type="entry name" value="Metallophos"/>
    <property type="match status" value="1"/>
</dbReference>
<evidence type="ECO:0000313" key="3">
    <source>
        <dbReference type="Proteomes" id="UP001174205"/>
    </source>
</evidence>
<proteinExistence type="predicted"/>
<dbReference type="InterPro" id="IPR050126">
    <property type="entry name" value="Ap4A_hydrolase"/>
</dbReference>
<gene>
    <name evidence="2" type="ORF">P5G61_17305</name>
</gene>
<dbReference type="PANTHER" id="PTHR42850:SF4">
    <property type="entry name" value="ZINC-DEPENDENT ENDOPOLYPHOSPHATASE"/>
    <property type="match status" value="1"/>
</dbReference>
<dbReference type="Proteomes" id="UP001174205">
    <property type="component" value="Unassembled WGS sequence"/>
</dbReference>